<dbReference type="InterPro" id="IPR021799">
    <property type="entry name" value="PIN-like_prokaryotic"/>
</dbReference>
<dbReference type="AlphaFoldDB" id="A0A2R4WYE8"/>
<organism evidence="1 2">
    <name type="scientific">Halococcoides cellulosivorans</name>
    <dbReference type="NCBI Taxonomy" id="1679096"/>
    <lineage>
        <taxon>Archaea</taxon>
        <taxon>Methanobacteriati</taxon>
        <taxon>Methanobacteriota</taxon>
        <taxon>Stenosarchaea group</taxon>
        <taxon>Halobacteria</taxon>
        <taxon>Halobacteriales</taxon>
        <taxon>Haloarculaceae</taxon>
        <taxon>Halococcoides</taxon>
    </lineage>
</organism>
<protein>
    <submittedName>
        <fullName evidence="1">Uncharacterized protein</fullName>
    </submittedName>
</protein>
<dbReference type="GeneID" id="36511234"/>
<dbReference type="RefSeq" id="WP_108380933.1">
    <property type="nucleotide sequence ID" value="NZ_CP028858.1"/>
</dbReference>
<evidence type="ECO:0000313" key="1">
    <source>
        <dbReference type="EMBL" id="AWB26564.1"/>
    </source>
</evidence>
<accession>A0A2R4WYE8</accession>
<dbReference type="EMBL" id="CP028858">
    <property type="protein sequence ID" value="AWB26564.1"/>
    <property type="molecule type" value="Genomic_DNA"/>
</dbReference>
<dbReference type="Proteomes" id="UP000244727">
    <property type="component" value="Chromosome"/>
</dbReference>
<name>A0A2R4WYE8_9EURY</name>
<reference evidence="1 2" key="1">
    <citation type="submission" date="2018-04" db="EMBL/GenBank/DDBJ databases">
        <title>Halococcoides cellulosivorans gen. nov., sp. nov., an extremely halophilic cellulose-utilizing haloarchaeon from hypersaline lakes.</title>
        <authorList>
            <person name="Sorokin D.Y."/>
            <person name="Toshchakov S.V."/>
            <person name="Samarov N.I."/>
            <person name="Korzhenkov A."/>
            <person name="Kublanov I.V."/>
        </authorList>
    </citation>
    <scope>NUCLEOTIDE SEQUENCE [LARGE SCALE GENOMIC DNA]</scope>
    <source>
        <strain evidence="1 2">HArcel1</strain>
    </source>
</reference>
<evidence type="ECO:0000313" key="2">
    <source>
        <dbReference type="Proteomes" id="UP000244727"/>
    </source>
</evidence>
<gene>
    <name evidence="1" type="ORF">HARCEL1_01965</name>
</gene>
<proteinExistence type="predicted"/>
<dbReference type="Pfam" id="PF11848">
    <property type="entry name" value="DUF3368"/>
    <property type="match status" value="1"/>
</dbReference>
<sequence length="128" mass="14090">MTRLYALESTSGVVTGWRPLTRDAKAYLTAEETRNLNIPFGESHPFRGGRRSIAALEDDGTLATDDLAARRFADDLSVPVTGSIGILLVGIESGAIDREQADDWLETWRETRGYYAPVNSVSEILDET</sequence>
<dbReference type="KEGG" id="harc:HARCEL1_01965"/>
<keyword evidence="2" id="KW-1185">Reference proteome</keyword>